<dbReference type="PANTHER" id="PTHR45971:SF1">
    <property type="entry name" value="RUBICON, ISOFORM A"/>
    <property type="match status" value="1"/>
</dbReference>
<dbReference type="PANTHER" id="PTHR45971">
    <property type="entry name" value="PHOX (PX) DOMAIN-CONTAINING PROTEIN"/>
    <property type="match status" value="1"/>
</dbReference>
<organism evidence="4 5">
    <name type="scientific">Nephila pilipes</name>
    <name type="common">Giant wood spider</name>
    <name type="synonym">Nephila maculata</name>
    <dbReference type="NCBI Taxonomy" id="299642"/>
    <lineage>
        <taxon>Eukaryota</taxon>
        <taxon>Metazoa</taxon>
        <taxon>Ecdysozoa</taxon>
        <taxon>Arthropoda</taxon>
        <taxon>Chelicerata</taxon>
        <taxon>Arachnida</taxon>
        <taxon>Araneae</taxon>
        <taxon>Araneomorphae</taxon>
        <taxon>Entelegynae</taxon>
        <taxon>Araneoidea</taxon>
        <taxon>Nephilidae</taxon>
        <taxon>Nephila</taxon>
    </lineage>
</organism>
<accession>A0A8X6MYZ0</accession>
<feature type="compositionally biased region" description="Polar residues" evidence="2">
    <location>
        <begin position="1"/>
        <end position="14"/>
    </location>
</feature>
<dbReference type="InterPro" id="IPR052428">
    <property type="entry name" value="Autophagy_HostDef_Reg"/>
</dbReference>
<feature type="region of interest" description="Disordered" evidence="2">
    <location>
        <begin position="1"/>
        <end position="49"/>
    </location>
</feature>
<dbReference type="GO" id="GO:0006914">
    <property type="term" value="P:autophagy"/>
    <property type="evidence" value="ECO:0007669"/>
    <property type="project" value="UniProtKB-KW"/>
</dbReference>
<dbReference type="InterPro" id="IPR048569">
    <property type="entry name" value="RUBC_PIKBD"/>
</dbReference>
<reference evidence="4" key="1">
    <citation type="submission" date="2020-08" db="EMBL/GenBank/DDBJ databases">
        <title>Multicomponent nature underlies the extraordinary mechanical properties of spider dragline silk.</title>
        <authorList>
            <person name="Kono N."/>
            <person name="Nakamura H."/>
            <person name="Mori M."/>
            <person name="Yoshida Y."/>
            <person name="Ohtoshi R."/>
            <person name="Malay A.D."/>
            <person name="Moran D.A.P."/>
            <person name="Tomita M."/>
            <person name="Numata K."/>
            <person name="Arakawa K."/>
        </authorList>
    </citation>
    <scope>NUCLEOTIDE SEQUENCE</scope>
</reference>
<evidence type="ECO:0000313" key="5">
    <source>
        <dbReference type="Proteomes" id="UP000887013"/>
    </source>
</evidence>
<dbReference type="Pfam" id="PF21054">
    <property type="entry name" value="RUBC_PIKBD"/>
    <property type="match status" value="1"/>
</dbReference>
<sequence>MPLNSFDGNPSVKSGNLPVKSPRYTRKKRLSSQTRRSHSGKDKYNFKHELSINETPEESLKSILFYERATGFVSSASLEKFTHSTSRKSDSFRPHKNLIRSLSFPMVYSEPVNKRLIERSVSSHELNTSLDIPLSQIHNQPKTSNSFSQIPSVKYEKLSSYLFRSNSAENNISEGVVSRRSSTTTVCERNNSVDSAFSQISVIDMKEVESLEVDNKHSNPVSGRKAHHSRSKSDVSVKSFCDVEIDYPEVFSLPSSFSEISAPPRKGKQVVPSTECFFPCPHQGQNLFSFLSSNEFNISAELDRENAHFSISEALIAVIERVKCSRTLKIVEEENESDEEIRNLKQRIRIRKRERQREKTLKNFVLLSDGRTDTTTSQSASPPVSSQSSDFDVSSIGSEDEVEDLEITAHTDSNLSSMNENGLSLSMASLYSDADILKGPLHHKEPEKKFQDSDSNSLSAESVALSLLRKFSKKHLPNASELQWLVSEQDAPQRLLPLPDSYPVSPDVIEEEYKLRLRGNFEWAPPRPQIIFSILPSLSKKDIMEKQKYRCAGCGMKIEKSYINRFRYCNYFGKYFCQCCHSNGTAYIPGRIIWKWDFTKYYVSKFAWGLLDQMFSEPLFNVEDINNNLYHKVRLLEQSRILRTQLFYLKNFMNACRKAENIQDFLKKENQYILHEPHVYSLNDFVQVKSGDFVKYLRQLVNPCIEHVKQCILCQAKGFICEICGKDKDIIFPFQLEKVILCQVCGCCFHKKCFKNVKCPKCERIAKRKSRLKQEDEELFV</sequence>
<gene>
    <name evidence="4" type="primary">RUBCN</name>
    <name evidence="4" type="ORF">NPIL_554861</name>
</gene>
<dbReference type="EMBL" id="BMAW01098500">
    <property type="protein sequence ID" value="GFS85144.1"/>
    <property type="molecule type" value="Genomic_DNA"/>
</dbReference>
<dbReference type="OrthoDB" id="10067503at2759"/>
<dbReference type="InterPro" id="IPR025258">
    <property type="entry name" value="RH_dom"/>
</dbReference>
<dbReference type="AlphaFoldDB" id="A0A8X6MYZ0"/>
<evidence type="ECO:0000313" key="4">
    <source>
        <dbReference type="EMBL" id="GFS85144.1"/>
    </source>
</evidence>
<keyword evidence="5" id="KW-1185">Reference proteome</keyword>
<evidence type="ECO:0000259" key="3">
    <source>
        <dbReference type="SMART" id="SM01175"/>
    </source>
</evidence>
<protein>
    <submittedName>
        <fullName evidence="4">Run domain Beclin-1-interacting and cysteine-rich domain-containing protein</fullName>
    </submittedName>
</protein>
<dbReference type="Proteomes" id="UP000887013">
    <property type="component" value="Unassembled WGS sequence"/>
</dbReference>
<feature type="compositionally biased region" description="Basic and acidic residues" evidence="2">
    <location>
        <begin position="39"/>
        <end position="49"/>
    </location>
</feature>
<feature type="region of interest" description="Disordered" evidence="2">
    <location>
        <begin position="371"/>
        <end position="395"/>
    </location>
</feature>
<feature type="compositionally biased region" description="Basic residues" evidence="2">
    <location>
        <begin position="23"/>
        <end position="38"/>
    </location>
</feature>
<feature type="domain" description="Rubicon Homology" evidence="3">
    <location>
        <begin position="567"/>
        <end position="769"/>
    </location>
</feature>
<dbReference type="Pfam" id="PF13901">
    <property type="entry name" value="RH_dom"/>
    <property type="match status" value="1"/>
</dbReference>
<proteinExistence type="predicted"/>
<dbReference type="SMART" id="SM01175">
    <property type="entry name" value="DUF4206"/>
    <property type="match status" value="1"/>
</dbReference>
<dbReference type="GO" id="GO:1901981">
    <property type="term" value="F:phosphatidylinositol phosphate binding"/>
    <property type="evidence" value="ECO:0007669"/>
    <property type="project" value="TreeGrafter"/>
</dbReference>
<comment type="caution">
    <text evidence="4">The sequence shown here is derived from an EMBL/GenBank/DDBJ whole genome shotgun (WGS) entry which is preliminary data.</text>
</comment>
<feature type="compositionally biased region" description="Low complexity" evidence="2">
    <location>
        <begin position="377"/>
        <end position="395"/>
    </location>
</feature>
<evidence type="ECO:0000256" key="1">
    <source>
        <dbReference type="ARBA" id="ARBA00023006"/>
    </source>
</evidence>
<evidence type="ECO:0000256" key="2">
    <source>
        <dbReference type="SAM" id="MobiDB-lite"/>
    </source>
</evidence>
<dbReference type="CDD" id="cd16448">
    <property type="entry name" value="RING-H2"/>
    <property type="match status" value="1"/>
</dbReference>
<name>A0A8X6MYZ0_NEPPI</name>
<keyword evidence="1" id="KW-0072">Autophagy</keyword>